<sequence>MEINIPFVEALEQMPKYPKFMREMLSNKHRLGDHKTIALIEECSAILQKKILPKLKDLGNFTIHCNIGNEFSRQPLCDLATRIHLMSYSIFQKLNIGEVRPTFVTLQLTNQSHTYPKGVIEDVLVKVDKFIFPIDFVVLE</sequence>
<organism evidence="1 2">
    <name type="scientific">Melastoma candidum</name>
    <dbReference type="NCBI Taxonomy" id="119954"/>
    <lineage>
        <taxon>Eukaryota</taxon>
        <taxon>Viridiplantae</taxon>
        <taxon>Streptophyta</taxon>
        <taxon>Embryophyta</taxon>
        <taxon>Tracheophyta</taxon>
        <taxon>Spermatophyta</taxon>
        <taxon>Magnoliopsida</taxon>
        <taxon>eudicotyledons</taxon>
        <taxon>Gunneridae</taxon>
        <taxon>Pentapetalae</taxon>
        <taxon>rosids</taxon>
        <taxon>malvids</taxon>
        <taxon>Myrtales</taxon>
        <taxon>Melastomataceae</taxon>
        <taxon>Melastomatoideae</taxon>
        <taxon>Melastomateae</taxon>
        <taxon>Melastoma</taxon>
    </lineage>
</organism>
<name>A0ACB9QJB0_9MYRT</name>
<dbReference type="EMBL" id="CM042885">
    <property type="protein sequence ID" value="KAI4365390.1"/>
    <property type="molecule type" value="Genomic_DNA"/>
</dbReference>
<gene>
    <name evidence="1" type="ORF">MLD38_021379</name>
</gene>
<proteinExistence type="predicted"/>
<accession>A0ACB9QJB0</accession>
<dbReference type="Proteomes" id="UP001057402">
    <property type="component" value="Chromosome 6"/>
</dbReference>
<evidence type="ECO:0000313" key="2">
    <source>
        <dbReference type="Proteomes" id="UP001057402"/>
    </source>
</evidence>
<evidence type="ECO:0000313" key="1">
    <source>
        <dbReference type="EMBL" id="KAI4365390.1"/>
    </source>
</evidence>
<reference evidence="2" key="1">
    <citation type="journal article" date="2023" name="Front. Plant Sci.">
        <title>Chromosomal-level genome assembly of Melastoma candidum provides insights into trichome evolution.</title>
        <authorList>
            <person name="Zhong Y."/>
            <person name="Wu W."/>
            <person name="Sun C."/>
            <person name="Zou P."/>
            <person name="Liu Y."/>
            <person name="Dai S."/>
            <person name="Zhou R."/>
        </authorList>
    </citation>
    <scope>NUCLEOTIDE SEQUENCE [LARGE SCALE GENOMIC DNA]</scope>
</reference>
<protein>
    <submittedName>
        <fullName evidence="1">Uncharacterized protein</fullName>
    </submittedName>
</protein>
<comment type="caution">
    <text evidence="1">The sequence shown here is derived from an EMBL/GenBank/DDBJ whole genome shotgun (WGS) entry which is preliminary data.</text>
</comment>
<keyword evidence="2" id="KW-1185">Reference proteome</keyword>